<dbReference type="EMBL" id="QJPH01000470">
    <property type="protein sequence ID" value="PZN73001.1"/>
    <property type="molecule type" value="Genomic_DNA"/>
</dbReference>
<name>A0A2W4QLH2_9GAMM</name>
<dbReference type="GO" id="GO:0043190">
    <property type="term" value="C:ATP-binding cassette (ABC) transporter complex"/>
    <property type="evidence" value="ECO:0007669"/>
    <property type="project" value="InterPro"/>
</dbReference>
<feature type="transmembrane region" description="Helical" evidence="1">
    <location>
        <begin position="317"/>
        <end position="336"/>
    </location>
</feature>
<proteinExistence type="predicted"/>
<accession>A0A2W4QLH2</accession>
<dbReference type="InterPro" id="IPR030802">
    <property type="entry name" value="Permease_MalE"/>
</dbReference>
<evidence type="ECO:0000313" key="2">
    <source>
        <dbReference type="EMBL" id="PZN73001.1"/>
    </source>
</evidence>
<organism evidence="2 3">
    <name type="scientific">Candidatus Methylumidiphilus alinenensis</name>
    <dbReference type="NCBI Taxonomy" id="2202197"/>
    <lineage>
        <taxon>Bacteria</taxon>
        <taxon>Pseudomonadati</taxon>
        <taxon>Pseudomonadota</taxon>
        <taxon>Gammaproteobacteria</taxon>
        <taxon>Methylococcales</taxon>
        <taxon>Candidatus Methylumidiphilus</taxon>
    </lineage>
</organism>
<reference evidence="2 3" key="1">
    <citation type="journal article" date="2018" name="Aquat. Microb. Ecol.">
        <title>Gammaproteobacterial methanotrophs dominate.</title>
        <authorList>
            <person name="Rissanen A.J."/>
            <person name="Saarenheimo J."/>
            <person name="Tiirola M."/>
            <person name="Peura S."/>
            <person name="Aalto S.L."/>
            <person name="Karvinen A."/>
            <person name="Nykanen H."/>
        </authorList>
    </citation>
    <scope>NUCLEOTIDE SEQUENCE [LARGE SCALE GENOMIC DNA]</scope>
    <source>
        <strain evidence="2">AMbin10</strain>
    </source>
</reference>
<feature type="transmembrane region" description="Helical" evidence="1">
    <location>
        <begin position="173"/>
        <end position="192"/>
    </location>
</feature>
<dbReference type="PANTHER" id="PTHR30188">
    <property type="entry name" value="ABC TRANSPORTER PERMEASE PROTEIN-RELATED"/>
    <property type="match status" value="1"/>
</dbReference>
<dbReference type="AlphaFoldDB" id="A0A2W4QLH2"/>
<gene>
    <name evidence="2" type="ORF">DM484_23460</name>
</gene>
<evidence type="ECO:0008006" key="4">
    <source>
        <dbReference type="Google" id="ProtNLM"/>
    </source>
</evidence>
<feature type="transmembrane region" description="Helical" evidence="1">
    <location>
        <begin position="135"/>
        <end position="153"/>
    </location>
</feature>
<evidence type="ECO:0000313" key="3">
    <source>
        <dbReference type="Proteomes" id="UP000249396"/>
    </source>
</evidence>
<dbReference type="Pfam" id="PF02405">
    <property type="entry name" value="MlaE"/>
    <property type="match status" value="1"/>
</dbReference>
<comment type="caution">
    <text evidence="2">The sequence shown here is derived from an EMBL/GenBank/DDBJ whole genome shotgun (WGS) entry which is preliminary data.</text>
</comment>
<dbReference type="PANTHER" id="PTHR30188:SF3">
    <property type="entry name" value="ABC TRANSPORTER PERMEASE"/>
    <property type="match status" value="1"/>
</dbReference>
<evidence type="ECO:0000256" key="1">
    <source>
        <dbReference type="SAM" id="Phobius"/>
    </source>
</evidence>
<feature type="transmembrane region" description="Helical" evidence="1">
    <location>
        <begin position="348"/>
        <end position="376"/>
    </location>
</feature>
<feature type="transmembrane region" description="Helical" evidence="1">
    <location>
        <begin position="268"/>
        <end position="297"/>
    </location>
</feature>
<keyword evidence="1" id="KW-1133">Transmembrane helix</keyword>
<dbReference type="GO" id="GO:0005548">
    <property type="term" value="F:phospholipid transporter activity"/>
    <property type="evidence" value="ECO:0007669"/>
    <property type="project" value="TreeGrafter"/>
</dbReference>
<sequence length="380" mass="40538">MVNSDTAPTLNFRELAGHRLEIVLVGDWVADKQRPSADEVLAMLVNEKAVRELCFDASGLGAWDSLLLTFLTKIENGCKAMGITVDRGGLPAGIHGMLKLADAVPELEGVRRQHPKSGLLEKVGLLGIAFWEETVAILAFIGEAALGFGRFVLGKANYRRVDLFLLVQECGANAFPIVSLISFLVGMILAFVGSAQLSKYGAQVYIADMVGLGMSREMGALMTGIIMTGRTGAAFAAQLGSMQVNDEIDALKTMGFSDIEFLVVPRMLALILMMPLLCVYADLMGMAGGGLVSLYLYDISILEYSQHILARLRFQDFAVGVGKSVVYGVLVALAGCMRGIQCGRSSQAVGMAATSAVVTGIVMIVCADAVMAMVVITLHW</sequence>
<protein>
    <recommendedName>
        <fullName evidence="4">STAS domain-containing protein</fullName>
    </recommendedName>
</protein>
<keyword evidence="1" id="KW-0472">Membrane</keyword>
<keyword evidence="1" id="KW-0812">Transmembrane</keyword>
<dbReference type="Proteomes" id="UP000249396">
    <property type="component" value="Unassembled WGS sequence"/>
</dbReference>